<keyword evidence="3 5" id="KW-0460">Magnesium</keyword>
<dbReference type="PANTHER" id="PTHR32308:SF10">
    <property type="entry name" value="CITRATE LYASE SUBUNIT BETA"/>
    <property type="match status" value="1"/>
</dbReference>
<comment type="cofactor">
    <cofactor evidence="1">
        <name>Mg(2+)</name>
        <dbReference type="ChEBI" id="CHEBI:18420"/>
    </cofactor>
</comment>
<organism evidence="7 8">
    <name type="scientific">Mycolicibacterium helvum</name>
    <dbReference type="NCBI Taxonomy" id="1534349"/>
    <lineage>
        <taxon>Bacteria</taxon>
        <taxon>Bacillati</taxon>
        <taxon>Actinomycetota</taxon>
        <taxon>Actinomycetes</taxon>
        <taxon>Mycobacteriales</taxon>
        <taxon>Mycobacteriaceae</taxon>
        <taxon>Mycolicibacterium</taxon>
    </lineage>
</organism>
<dbReference type="AlphaFoldDB" id="A0A7I7TA35"/>
<dbReference type="GO" id="GO:0000287">
    <property type="term" value="F:magnesium ion binding"/>
    <property type="evidence" value="ECO:0007669"/>
    <property type="project" value="TreeGrafter"/>
</dbReference>
<feature type="binding site" evidence="5">
    <location>
        <position position="84"/>
    </location>
    <ligand>
        <name>Mg(2+)</name>
        <dbReference type="ChEBI" id="CHEBI:18420"/>
    </ligand>
</feature>
<keyword evidence="2 5" id="KW-0479">Metal-binding</keyword>
<evidence type="ECO:0000256" key="5">
    <source>
        <dbReference type="PIRSR" id="PIRSR015582-2"/>
    </source>
</evidence>
<sequence length="234" mass="24033">MDLEDAVGIEDKLAARAAVDQFLGTGVPVAVRINGSATEWFDGDVETVSRRQCAVMVPKAHSVSELEGIADRLSPGTPLIALIETAAGVHAAPAICAVEAVARAAFGSVDLGAEVGVDPALHEPLLYARSALVLASAAAGRPAPLDGVTTDLSSAGPLSADVDHAVRLGFGGKLCIHPGQIAVVNERFSPSPAELEWAHRVTAEASGGKVCVVDGKMVDKPVLDRAARILARAR</sequence>
<dbReference type="InterPro" id="IPR040442">
    <property type="entry name" value="Pyrv_kinase-like_dom_sf"/>
</dbReference>
<feature type="binding site" evidence="4">
    <location>
        <position position="32"/>
    </location>
    <ligand>
        <name>substrate</name>
    </ligand>
</feature>
<feature type="binding site" evidence="4">
    <location>
        <position position="84"/>
    </location>
    <ligand>
        <name>substrate</name>
    </ligand>
</feature>
<dbReference type="EMBL" id="AP022596">
    <property type="protein sequence ID" value="BBY66122.1"/>
    <property type="molecule type" value="Genomic_DNA"/>
</dbReference>
<keyword evidence="8" id="KW-1185">Reference proteome</keyword>
<dbReference type="InterPro" id="IPR005000">
    <property type="entry name" value="Aldolase/citrate-lyase_domain"/>
</dbReference>
<dbReference type="InterPro" id="IPR011206">
    <property type="entry name" value="Citrate_lyase_beta/mcl1/mcl2"/>
</dbReference>
<dbReference type="Gene3D" id="3.20.20.60">
    <property type="entry name" value="Phosphoenolpyruvate-binding domains"/>
    <property type="match status" value="1"/>
</dbReference>
<protein>
    <submittedName>
        <fullName evidence="7">Citryl-CoA lyase</fullName>
    </submittedName>
</protein>
<evidence type="ECO:0000256" key="4">
    <source>
        <dbReference type="PIRSR" id="PIRSR015582-1"/>
    </source>
</evidence>
<dbReference type="GO" id="GO:0006107">
    <property type="term" value="P:oxaloacetate metabolic process"/>
    <property type="evidence" value="ECO:0007669"/>
    <property type="project" value="TreeGrafter"/>
</dbReference>
<reference evidence="7 8" key="1">
    <citation type="journal article" date="2019" name="Emerg. Microbes Infect.">
        <title>Comprehensive subspecies identification of 175 nontuberculous mycobacteria species based on 7547 genomic profiles.</title>
        <authorList>
            <person name="Matsumoto Y."/>
            <person name="Kinjo T."/>
            <person name="Motooka D."/>
            <person name="Nabeya D."/>
            <person name="Jung N."/>
            <person name="Uechi K."/>
            <person name="Horii T."/>
            <person name="Iida T."/>
            <person name="Fujita J."/>
            <person name="Nakamura S."/>
        </authorList>
    </citation>
    <scope>NUCLEOTIDE SEQUENCE [LARGE SCALE GENOMIC DNA]</scope>
    <source>
        <strain evidence="7 8">JCM 30396</strain>
    </source>
</reference>
<name>A0A7I7TA35_9MYCO</name>
<accession>A0A7I7TA35</accession>
<evidence type="ECO:0000313" key="7">
    <source>
        <dbReference type="EMBL" id="BBY66122.1"/>
    </source>
</evidence>
<evidence type="ECO:0000259" key="6">
    <source>
        <dbReference type="Pfam" id="PF03328"/>
    </source>
</evidence>
<evidence type="ECO:0000313" key="8">
    <source>
        <dbReference type="Proteomes" id="UP000467148"/>
    </source>
</evidence>
<keyword evidence="7" id="KW-0456">Lyase</keyword>
<dbReference type="Proteomes" id="UP000467148">
    <property type="component" value="Chromosome"/>
</dbReference>
<evidence type="ECO:0000256" key="2">
    <source>
        <dbReference type="ARBA" id="ARBA00022723"/>
    </source>
</evidence>
<feature type="binding site" evidence="5">
    <location>
        <position position="110"/>
    </location>
    <ligand>
        <name>Mg(2+)</name>
        <dbReference type="ChEBI" id="CHEBI:18420"/>
    </ligand>
</feature>
<dbReference type="SUPFAM" id="SSF51621">
    <property type="entry name" value="Phosphoenolpyruvate/pyruvate domain"/>
    <property type="match status" value="1"/>
</dbReference>
<proteinExistence type="predicted"/>
<evidence type="ECO:0000256" key="1">
    <source>
        <dbReference type="ARBA" id="ARBA00001946"/>
    </source>
</evidence>
<evidence type="ECO:0000256" key="3">
    <source>
        <dbReference type="ARBA" id="ARBA00022842"/>
    </source>
</evidence>
<dbReference type="PANTHER" id="PTHR32308">
    <property type="entry name" value="LYASE BETA SUBUNIT, PUTATIVE (AFU_ORTHOLOGUE AFUA_4G13030)-RELATED"/>
    <property type="match status" value="1"/>
</dbReference>
<dbReference type="KEGG" id="mhev:MHEL_43650"/>
<feature type="domain" description="HpcH/HpaI aldolase/citrate lyase" evidence="6">
    <location>
        <begin position="1"/>
        <end position="178"/>
    </location>
</feature>
<gene>
    <name evidence="7" type="ORF">MHEL_43650</name>
</gene>
<dbReference type="Pfam" id="PF03328">
    <property type="entry name" value="HpcH_HpaI"/>
    <property type="match status" value="1"/>
</dbReference>
<dbReference type="PIRSF" id="PIRSF015582">
    <property type="entry name" value="Cit_lyase_B"/>
    <property type="match status" value="1"/>
</dbReference>
<dbReference type="GO" id="GO:0016829">
    <property type="term" value="F:lyase activity"/>
    <property type="evidence" value="ECO:0007669"/>
    <property type="project" value="UniProtKB-KW"/>
</dbReference>
<dbReference type="InterPro" id="IPR015813">
    <property type="entry name" value="Pyrv/PenolPyrv_kinase-like_dom"/>
</dbReference>